<reference evidence="1 2" key="1">
    <citation type="submission" date="2022-05" db="EMBL/GenBank/DDBJ databases">
        <title>Sporolactobacillus sp nov CPB3-1, isolated from tree bark (Mangifera indica L.).</title>
        <authorList>
            <person name="Phuengjayaem S."/>
            <person name="Tanasupawat S."/>
        </authorList>
    </citation>
    <scope>NUCLEOTIDE SEQUENCE [LARGE SCALE GENOMIC DNA]</scope>
    <source>
        <strain evidence="1 2">CPB3-1</strain>
    </source>
</reference>
<name>A0ABT0MBP5_9BACL</name>
<evidence type="ECO:0000313" key="2">
    <source>
        <dbReference type="Proteomes" id="UP001203004"/>
    </source>
</evidence>
<evidence type="ECO:0000313" key="1">
    <source>
        <dbReference type="EMBL" id="MCL1632296.1"/>
    </source>
</evidence>
<evidence type="ECO:0008006" key="3">
    <source>
        <dbReference type="Google" id="ProtNLM"/>
    </source>
</evidence>
<dbReference type="EMBL" id="JAMAST010000012">
    <property type="protein sequence ID" value="MCL1632296.1"/>
    <property type="molecule type" value="Genomic_DNA"/>
</dbReference>
<keyword evidence="2" id="KW-1185">Reference proteome</keyword>
<gene>
    <name evidence="1" type="ORF">M3N64_10135</name>
</gene>
<dbReference type="RefSeq" id="WP_249101882.1">
    <property type="nucleotide sequence ID" value="NZ_JAMAST010000012.1"/>
</dbReference>
<comment type="caution">
    <text evidence="1">The sequence shown here is derived from an EMBL/GenBank/DDBJ whole genome shotgun (WGS) entry which is preliminary data.</text>
</comment>
<sequence>MAEQKAIIGGFFSLELPEGTEYHDQALHLNSARYGLEYVLRVRGYKKIYLPAYICDSVLQPIRRLHVAYAFYRIDENFAPIFDHALEDGASFLYVNYFGINGSNSWSVCQNLKAVIIDNTHAFFERPLPGIDTLYSPRKFFGVPDGGYLYTNAEKPLILTPDPSYYRFDALLKQIDLGSVAAEPLFEQNEAYLNTCGMHAMAHATQRLLKSIDSHRTRKRRNTNFRFLHEQIGRFNQLHANFSELNGPLCYPFLIEQGKQLKERLLQTHIFINDYWEEVASRVPASSFECYLSENLVALPIDQRYGKTEMQVIAHVVKDFLA</sequence>
<accession>A0ABT0MBP5</accession>
<dbReference type="InterPro" id="IPR015424">
    <property type="entry name" value="PyrdxlP-dep_Trfase"/>
</dbReference>
<proteinExistence type="predicted"/>
<organism evidence="1 2">
    <name type="scientific">Sporolactobacillus mangiferae</name>
    <dbReference type="NCBI Taxonomy" id="2940498"/>
    <lineage>
        <taxon>Bacteria</taxon>
        <taxon>Bacillati</taxon>
        <taxon>Bacillota</taxon>
        <taxon>Bacilli</taxon>
        <taxon>Bacillales</taxon>
        <taxon>Sporolactobacillaceae</taxon>
        <taxon>Sporolactobacillus</taxon>
    </lineage>
</organism>
<protein>
    <recommendedName>
        <fullName evidence="3">DegT/DnrJ/EryC1/StrS aminotransferase family protein</fullName>
    </recommendedName>
</protein>
<dbReference type="Proteomes" id="UP001203004">
    <property type="component" value="Unassembled WGS sequence"/>
</dbReference>
<dbReference type="SUPFAM" id="SSF53383">
    <property type="entry name" value="PLP-dependent transferases"/>
    <property type="match status" value="1"/>
</dbReference>